<dbReference type="AlphaFoldDB" id="A0A1B6MQZ2"/>
<evidence type="ECO:0000313" key="1">
    <source>
        <dbReference type="EMBL" id="JAT38323.1"/>
    </source>
</evidence>
<accession>A0A1B6MQZ2</accession>
<name>A0A1B6MQZ2_9HEMI</name>
<protein>
    <recommendedName>
        <fullName evidence="2">Reverse transcriptase domain-containing protein</fullName>
    </recommendedName>
</protein>
<organism evidence="1">
    <name type="scientific">Graphocephala atropunctata</name>
    <dbReference type="NCBI Taxonomy" id="36148"/>
    <lineage>
        <taxon>Eukaryota</taxon>
        <taxon>Metazoa</taxon>
        <taxon>Ecdysozoa</taxon>
        <taxon>Arthropoda</taxon>
        <taxon>Hexapoda</taxon>
        <taxon>Insecta</taxon>
        <taxon>Pterygota</taxon>
        <taxon>Neoptera</taxon>
        <taxon>Paraneoptera</taxon>
        <taxon>Hemiptera</taxon>
        <taxon>Auchenorrhyncha</taxon>
        <taxon>Membracoidea</taxon>
        <taxon>Cicadellidae</taxon>
        <taxon>Cicadellinae</taxon>
        <taxon>Cicadellini</taxon>
        <taxon>Graphocephala</taxon>
    </lineage>
</organism>
<sequence length="138" mass="15452">KLINEVTCKNNNSENFCLKINGGLVCNNVNIAETFNNHFLSVVDKLNVNEKKPSNFDQLQEGKIFSKTNERSSIFLDFVHEEEIAQTICSLKNSNSCGLDKISSSMIKIVYPKILKVLSYIVNLSFSTGIFPDVLKTA</sequence>
<dbReference type="EMBL" id="GEBQ01001654">
    <property type="protein sequence ID" value="JAT38323.1"/>
    <property type="molecule type" value="Transcribed_RNA"/>
</dbReference>
<feature type="non-terminal residue" evidence="1">
    <location>
        <position position="1"/>
    </location>
</feature>
<proteinExistence type="predicted"/>
<evidence type="ECO:0008006" key="2">
    <source>
        <dbReference type="Google" id="ProtNLM"/>
    </source>
</evidence>
<gene>
    <name evidence="1" type="ORF">g.36534</name>
</gene>
<feature type="non-terminal residue" evidence="1">
    <location>
        <position position="138"/>
    </location>
</feature>
<reference evidence="1" key="1">
    <citation type="submission" date="2015-11" db="EMBL/GenBank/DDBJ databases">
        <title>De novo transcriptome assembly of four potential Pierce s Disease insect vectors from Arizona vineyards.</title>
        <authorList>
            <person name="Tassone E.E."/>
        </authorList>
    </citation>
    <scope>NUCLEOTIDE SEQUENCE</scope>
</reference>